<evidence type="ECO:0000256" key="1">
    <source>
        <dbReference type="SAM" id="MobiDB-lite"/>
    </source>
</evidence>
<dbReference type="SUPFAM" id="SSF56112">
    <property type="entry name" value="Protein kinase-like (PK-like)"/>
    <property type="match status" value="1"/>
</dbReference>
<keyword evidence="4" id="KW-1185">Reference proteome</keyword>
<dbReference type="Proteomes" id="UP000294933">
    <property type="component" value="Unassembled WGS sequence"/>
</dbReference>
<dbReference type="InterPro" id="IPR011009">
    <property type="entry name" value="Kinase-like_dom_sf"/>
</dbReference>
<keyword evidence="3" id="KW-0418">Kinase</keyword>
<dbReference type="EMBL" id="ML170167">
    <property type="protein sequence ID" value="TDL24396.1"/>
    <property type="molecule type" value="Genomic_DNA"/>
</dbReference>
<dbReference type="GO" id="GO:0004674">
    <property type="term" value="F:protein serine/threonine kinase activity"/>
    <property type="evidence" value="ECO:0007669"/>
    <property type="project" value="TreeGrafter"/>
</dbReference>
<evidence type="ECO:0000313" key="4">
    <source>
        <dbReference type="Proteomes" id="UP000294933"/>
    </source>
</evidence>
<protein>
    <submittedName>
        <fullName evidence="3">Kinase-like protein</fullName>
    </submittedName>
</protein>
<dbReference type="InterPro" id="IPR001245">
    <property type="entry name" value="Ser-Thr/Tyr_kinase_cat_dom"/>
</dbReference>
<sequence>MDTPSHFGMGKGRDNAVTGTNNLPSHDALNNSNDQSHNHAVMSSENQEFTADGTVNRAPGMKLSNDGLEIQGLDLQNLVAEDVQTILSGIVDILNDPDQQDTFLTANCANPLPTLNLLQVLLDRGDLLPSHRSALMLALTRLAKLTACYPDSLILSGIQRIGENPVAGGGHADIWKGNLNTSCVAMKVLRIFKHSGREKALKDLCHEAVIWRQLKHPNILPFLGVFKGDGSFDHLCLISPWMDGGNVIEYLKRNPDVHRLPLLTDVLNGLAYLHSFQTPVIHGNLIGVNILVTPSQNACIGGFGQLRFQDYLDYLEDTSDNRIGPLRWQAPELLFTHGETAQPSTETDVYSFGCLCLELMTGKPPFSEIRPGGAVIRAIVNRKKPKRPSEDLRDRGLDDNLWSLMTECWDYDPKRRPEIGTLLEFFENRKELTSEPKIFRG</sequence>
<keyword evidence="3" id="KW-0808">Transferase</keyword>
<dbReference type="PROSITE" id="PS50011">
    <property type="entry name" value="PROTEIN_KINASE_DOM"/>
    <property type="match status" value="1"/>
</dbReference>
<dbReference type="OrthoDB" id="74764at2759"/>
<accession>A0A4Y7QAK3</accession>
<reference evidence="3 4" key="1">
    <citation type="submission" date="2018-06" db="EMBL/GenBank/DDBJ databases">
        <title>A transcriptomic atlas of mushroom development highlights an independent origin of complex multicellularity.</title>
        <authorList>
            <consortium name="DOE Joint Genome Institute"/>
            <person name="Krizsan K."/>
            <person name="Almasi E."/>
            <person name="Merenyi Z."/>
            <person name="Sahu N."/>
            <person name="Viragh M."/>
            <person name="Koszo T."/>
            <person name="Mondo S."/>
            <person name="Kiss B."/>
            <person name="Balint B."/>
            <person name="Kues U."/>
            <person name="Barry K."/>
            <person name="Hegedus J.C."/>
            <person name="Henrissat B."/>
            <person name="Johnson J."/>
            <person name="Lipzen A."/>
            <person name="Ohm R."/>
            <person name="Nagy I."/>
            <person name="Pangilinan J."/>
            <person name="Yan J."/>
            <person name="Xiong Y."/>
            <person name="Grigoriev I.V."/>
            <person name="Hibbett D.S."/>
            <person name="Nagy L.G."/>
        </authorList>
    </citation>
    <scope>NUCLEOTIDE SEQUENCE [LARGE SCALE GENOMIC DNA]</scope>
    <source>
        <strain evidence="3 4">SZMC22713</strain>
    </source>
</reference>
<dbReference type="Gene3D" id="1.10.510.10">
    <property type="entry name" value="Transferase(Phosphotransferase) domain 1"/>
    <property type="match status" value="1"/>
</dbReference>
<name>A0A4Y7QAK3_9AGAM</name>
<dbReference type="Pfam" id="PF07714">
    <property type="entry name" value="PK_Tyr_Ser-Thr"/>
    <property type="match status" value="1"/>
</dbReference>
<dbReference type="GO" id="GO:0005524">
    <property type="term" value="F:ATP binding"/>
    <property type="evidence" value="ECO:0007669"/>
    <property type="project" value="InterPro"/>
</dbReference>
<dbReference type="PANTHER" id="PTHR44329">
    <property type="entry name" value="SERINE/THREONINE-PROTEIN KINASE TNNI3K-RELATED"/>
    <property type="match status" value="1"/>
</dbReference>
<dbReference type="InterPro" id="IPR000719">
    <property type="entry name" value="Prot_kinase_dom"/>
</dbReference>
<organism evidence="3 4">
    <name type="scientific">Rickenella mellea</name>
    <dbReference type="NCBI Taxonomy" id="50990"/>
    <lineage>
        <taxon>Eukaryota</taxon>
        <taxon>Fungi</taxon>
        <taxon>Dikarya</taxon>
        <taxon>Basidiomycota</taxon>
        <taxon>Agaricomycotina</taxon>
        <taxon>Agaricomycetes</taxon>
        <taxon>Hymenochaetales</taxon>
        <taxon>Rickenellaceae</taxon>
        <taxon>Rickenella</taxon>
    </lineage>
</organism>
<feature type="domain" description="Protein kinase" evidence="2">
    <location>
        <begin position="160"/>
        <end position="438"/>
    </location>
</feature>
<dbReference type="AlphaFoldDB" id="A0A4Y7QAK3"/>
<proteinExistence type="predicted"/>
<feature type="region of interest" description="Disordered" evidence="1">
    <location>
        <begin position="1"/>
        <end position="39"/>
    </location>
</feature>
<gene>
    <name evidence="3" type="ORF">BD410DRAFT_119703</name>
</gene>
<dbReference type="VEuPathDB" id="FungiDB:BD410DRAFT_119703"/>
<feature type="compositionally biased region" description="Polar residues" evidence="1">
    <location>
        <begin position="17"/>
        <end position="35"/>
    </location>
</feature>
<evidence type="ECO:0000313" key="3">
    <source>
        <dbReference type="EMBL" id="TDL24396.1"/>
    </source>
</evidence>
<evidence type="ECO:0000259" key="2">
    <source>
        <dbReference type="PROSITE" id="PS50011"/>
    </source>
</evidence>
<dbReference type="InterPro" id="IPR051681">
    <property type="entry name" value="Ser/Thr_Kinases-Pseudokinases"/>
</dbReference>